<dbReference type="EMBL" id="BART01021733">
    <property type="protein sequence ID" value="GAH03566.1"/>
    <property type="molecule type" value="Genomic_DNA"/>
</dbReference>
<name>X1C688_9ZZZZ</name>
<comment type="caution">
    <text evidence="3">The sequence shown here is derived from an EMBL/GenBank/DDBJ whole genome shotgun (WGS) entry which is preliminary data.</text>
</comment>
<feature type="region of interest" description="Disordered" evidence="1">
    <location>
        <begin position="167"/>
        <end position="187"/>
    </location>
</feature>
<feature type="transmembrane region" description="Helical" evidence="2">
    <location>
        <begin position="6"/>
        <end position="24"/>
    </location>
</feature>
<feature type="compositionally biased region" description="Low complexity" evidence="1">
    <location>
        <begin position="167"/>
        <end position="176"/>
    </location>
</feature>
<organism evidence="3">
    <name type="scientific">marine sediment metagenome</name>
    <dbReference type="NCBI Taxonomy" id="412755"/>
    <lineage>
        <taxon>unclassified sequences</taxon>
        <taxon>metagenomes</taxon>
        <taxon>ecological metagenomes</taxon>
    </lineage>
</organism>
<keyword evidence="2" id="KW-1133">Transmembrane helix</keyword>
<gene>
    <name evidence="3" type="ORF">S01H4_39991</name>
</gene>
<keyword evidence="2" id="KW-0812">Transmembrane</keyword>
<protein>
    <submittedName>
        <fullName evidence="3">Uncharacterized protein</fullName>
    </submittedName>
</protein>
<evidence type="ECO:0000256" key="2">
    <source>
        <dbReference type="SAM" id="Phobius"/>
    </source>
</evidence>
<evidence type="ECO:0000313" key="3">
    <source>
        <dbReference type="EMBL" id="GAH03566.1"/>
    </source>
</evidence>
<sequence length="187" mass="21265">MDIQWYHFVVYAVIAFSIAYYFILKKNPQILESMFKKVLFGSEWIERYQEGNRDKLKAELSPMVENCVRDVFTAKFSEFQEKFGITVDYDEMGKHVRNQIDSWYANLNQKAHKRNDEAEQYVKESAEYMNMNHDNGPAMDAIKQGVLTNVAKGSPMLAGALQLLMAQGGSPGGNNNDQRRNGGGGYG</sequence>
<accession>X1C688</accession>
<reference evidence="3" key="1">
    <citation type="journal article" date="2014" name="Front. Microbiol.">
        <title>High frequency of phylogenetically diverse reductive dehalogenase-homologous genes in deep subseafloor sedimentary metagenomes.</title>
        <authorList>
            <person name="Kawai M."/>
            <person name="Futagami T."/>
            <person name="Toyoda A."/>
            <person name="Takaki Y."/>
            <person name="Nishi S."/>
            <person name="Hori S."/>
            <person name="Arai W."/>
            <person name="Tsubouchi T."/>
            <person name="Morono Y."/>
            <person name="Uchiyama I."/>
            <person name="Ito T."/>
            <person name="Fujiyama A."/>
            <person name="Inagaki F."/>
            <person name="Takami H."/>
        </authorList>
    </citation>
    <scope>NUCLEOTIDE SEQUENCE</scope>
    <source>
        <strain evidence="3">Expedition CK06-06</strain>
    </source>
</reference>
<proteinExistence type="predicted"/>
<keyword evidence="2" id="KW-0472">Membrane</keyword>
<dbReference type="AlphaFoldDB" id="X1C688"/>
<evidence type="ECO:0000256" key="1">
    <source>
        <dbReference type="SAM" id="MobiDB-lite"/>
    </source>
</evidence>